<dbReference type="PROSITE" id="PS50067">
    <property type="entry name" value="KINESIN_MOTOR_2"/>
    <property type="match status" value="1"/>
</dbReference>
<dbReference type="AlphaFoldDB" id="A0A8C2CGS8"/>
<dbReference type="GO" id="GO:0008017">
    <property type="term" value="F:microtubule binding"/>
    <property type="evidence" value="ECO:0007669"/>
    <property type="project" value="InterPro"/>
</dbReference>
<feature type="domain" description="Kinesin motor" evidence="6">
    <location>
        <begin position="1"/>
        <end position="310"/>
    </location>
</feature>
<dbReference type="SMART" id="SM00129">
    <property type="entry name" value="KISc"/>
    <property type="match status" value="1"/>
</dbReference>
<accession>A0A8C2CGS8</accession>
<evidence type="ECO:0000313" key="7">
    <source>
        <dbReference type="Ensembl" id="ENSCCRP00020011767.1"/>
    </source>
</evidence>
<dbReference type="GO" id="GO:0005524">
    <property type="term" value="F:ATP binding"/>
    <property type="evidence" value="ECO:0007669"/>
    <property type="project" value="UniProtKB-KW"/>
</dbReference>
<dbReference type="InterPro" id="IPR027417">
    <property type="entry name" value="P-loop_NTPase"/>
</dbReference>
<dbReference type="PRINTS" id="PR00380">
    <property type="entry name" value="KINESINHEAVY"/>
</dbReference>
<dbReference type="SUPFAM" id="SSF52540">
    <property type="entry name" value="P-loop containing nucleoside triphosphate hydrolases"/>
    <property type="match status" value="1"/>
</dbReference>
<name>A0A8C2CGS8_CYPCA</name>
<dbReference type="InterPro" id="IPR001752">
    <property type="entry name" value="Kinesin_motor_dom"/>
</dbReference>
<keyword evidence="2 4" id="KW-0067">ATP-binding</keyword>
<dbReference type="PANTHER" id="PTHR47117:SF9">
    <property type="entry name" value="KINESIN-LIKE PROTEIN KIF1C ISOFORM X1"/>
    <property type="match status" value="1"/>
</dbReference>
<proteinExistence type="inferred from homology"/>
<dbReference type="Ensembl" id="ENSCCRT00020013028.1">
    <property type="protein sequence ID" value="ENSCCRP00020011767.1"/>
    <property type="gene ID" value="ENSCCRG00020005289.1"/>
</dbReference>
<dbReference type="GO" id="GO:0007018">
    <property type="term" value="P:microtubule-based movement"/>
    <property type="evidence" value="ECO:0007669"/>
    <property type="project" value="InterPro"/>
</dbReference>
<evidence type="ECO:0000313" key="8">
    <source>
        <dbReference type="Proteomes" id="UP000694701"/>
    </source>
</evidence>
<dbReference type="Gene3D" id="3.40.850.10">
    <property type="entry name" value="Kinesin motor domain"/>
    <property type="match status" value="1"/>
</dbReference>
<sequence>MAASVKVAVRVRPFNSRETSRDAKCVIQMQGSSTCIWNPKQPKEAAKNFSFDYSYWSHSTVRSCAAVHCCCLSSCASELTVCMCEDLFKRTSENTDPDLSYSVEVSYMEIYCERVRDLLNPKSKGALRVREHPIMGPYVEDLSKLAVTSYADIRDLMDAGNKARTVAATNMNETSSRSHAVFTIVFTQRRRDQLTSLDTEKVSKVSLVDLAGSERADSSGAKGVRLKEGANINKSLTTLGKVISALAEMQNSKRRKSEFIPYRDSVLTWILKENLGGNSRTAMIAALSPADINYEETLSTLRYADRAKQLRCNAVINEDPNARLIRELKEEVNRLRDLLLSQGLSRLITAPGTHTHTHIHIHRHTHTHTHTHTQTHTSFNGEMITNEEAVERLKETEKIMAELNETWEEKLRKTESIRLERESILAEMGVSIKEDGGTVGVFSPKGTPHLVNLNEDPLMSECLLYYIKEGVTRIKSIIIRFRLKYIIFRFRLNQIHLAPVQTESDPSSSGSD</sequence>
<dbReference type="GO" id="GO:0005874">
    <property type="term" value="C:microtubule"/>
    <property type="evidence" value="ECO:0007669"/>
    <property type="project" value="UniProtKB-KW"/>
</dbReference>
<dbReference type="InterPro" id="IPR036961">
    <property type="entry name" value="Kinesin_motor_dom_sf"/>
</dbReference>
<evidence type="ECO:0000256" key="5">
    <source>
        <dbReference type="SAM" id="Coils"/>
    </source>
</evidence>
<dbReference type="Gene3D" id="2.60.200.20">
    <property type="match status" value="1"/>
</dbReference>
<dbReference type="GO" id="GO:0003777">
    <property type="term" value="F:microtubule motor activity"/>
    <property type="evidence" value="ECO:0007669"/>
    <property type="project" value="InterPro"/>
</dbReference>
<dbReference type="InterPro" id="IPR032405">
    <property type="entry name" value="Kinesin_assoc"/>
</dbReference>
<dbReference type="Pfam" id="PF00225">
    <property type="entry name" value="Kinesin"/>
    <property type="match status" value="1"/>
</dbReference>
<dbReference type="InterPro" id="IPR019821">
    <property type="entry name" value="Kinesin_motor_CS"/>
</dbReference>
<organism evidence="7 8">
    <name type="scientific">Cyprinus carpio</name>
    <name type="common">Common carp</name>
    <dbReference type="NCBI Taxonomy" id="7962"/>
    <lineage>
        <taxon>Eukaryota</taxon>
        <taxon>Metazoa</taxon>
        <taxon>Chordata</taxon>
        <taxon>Craniata</taxon>
        <taxon>Vertebrata</taxon>
        <taxon>Euteleostomi</taxon>
        <taxon>Actinopterygii</taxon>
        <taxon>Neopterygii</taxon>
        <taxon>Teleostei</taxon>
        <taxon>Ostariophysi</taxon>
        <taxon>Cypriniformes</taxon>
        <taxon>Cyprinidae</taxon>
        <taxon>Cyprininae</taxon>
        <taxon>Cyprinus</taxon>
    </lineage>
</organism>
<keyword evidence="4" id="KW-0505">Motor protein</keyword>
<evidence type="ECO:0000256" key="3">
    <source>
        <dbReference type="PROSITE-ProRule" id="PRU00283"/>
    </source>
</evidence>
<dbReference type="PANTHER" id="PTHR47117">
    <property type="entry name" value="STAR-RELATED LIPID TRANSFER PROTEIN 9"/>
    <property type="match status" value="1"/>
</dbReference>
<protein>
    <recommendedName>
        <fullName evidence="4">Kinesin-like protein</fullName>
    </recommendedName>
</protein>
<dbReference type="PROSITE" id="PS00411">
    <property type="entry name" value="KINESIN_MOTOR_1"/>
    <property type="match status" value="1"/>
</dbReference>
<reference evidence="7" key="1">
    <citation type="submission" date="2025-08" db="UniProtKB">
        <authorList>
            <consortium name="Ensembl"/>
        </authorList>
    </citation>
    <scope>IDENTIFICATION</scope>
</reference>
<evidence type="ECO:0000256" key="1">
    <source>
        <dbReference type="ARBA" id="ARBA00022741"/>
    </source>
</evidence>
<evidence type="ECO:0000256" key="4">
    <source>
        <dbReference type="RuleBase" id="RU000394"/>
    </source>
</evidence>
<dbReference type="Proteomes" id="UP000694701">
    <property type="component" value="Unplaced"/>
</dbReference>
<evidence type="ECO:0000259" key="6">
    <source>
        <dbReference type="PROSITE" id="PS50067"/>
    </source>
</evidence>
<comment type="similarity">
    <text evidence="3 4">Belongs to the TRAFAC class myosin-kinesin ATPase superfamily. Kinesin family.</text>
</comment>
<keyword evidence="4" id="KW-0493">Microtubule</keyword>
<keyword evidence="5" id="KW-0175">Coiled coil</keyword>
<comment type="caution">
    <text evidence="3">Lacks conserved residue(s) required for the propagation of feature annotation.</text>
</comment>
<dbReference type="Gene3D" id="6.10.250.2520">
    <property type="match status" value="1"/>
</dbReference>
<dbReference type="Pfam" id="PF16183">
    <property type="entry name" value="Kinesin_assoc"/>
    <property type="match status" value="1"/>
</dbReference>
<keyword evidence="1 4" id="KW-0547">Nucleotide-binding</keyword>
<dbReference type="FunFam" id="3.40.850.10:FF:000167">
    <property type="entry name" value="Uncharacterized protein"/>
    <property type="match status" value="1"/>
</dbReference>
<dbReference type="GO" id="GO:0048731">
    <property type="term" value="P:system development"/>
    <property type="evidence" value="ECO:0007669"/>
    <property type="project" value="UniProtKB-ARBA"/>
</dbReference>
<feature type="coiled-coil region" evidence="5">
    <location>
        <begin position="386"/>
        <end position="413"/>
    </location>
</feature>
<evidence type="ECO:0000256" key="2">
    <source>
        <dbReference type="ARBA" id="ARBA00022840"/>
    </source>
</evidence>